<dbReference type="AlphaFoldDB" id="A0A8S2SWP9"/>
<proteinExistence type="predicted"/>
<protein>
    <submittedName>
        <fullName evidence="1">Uncharacterized protein</fullName>
    </submittedName>
</protein>
<dbReference type="EMBL" id="CAJOBJ010050551">
    <property type="protein sequence ID" value="CAF4371741.1"/>
    <property type="molecule type" value="Genomic_DNA"/>
</dbReference>
<evidence type="ECO:0000313" key="3">
    <source>
        <dbReference type="Proteomes" id="UP000681967"/>
    </source>
</evidence>
<comment type="caution">
    <text evidence="1">The sequence shown here is derived from an EMBL/GenBank/DDBJ whole genome shotgun (WGS) entry which is preliminary data.</text>
</comment>
<dbReference type="Proteomes" id="UP000681967">
    <property type="component" value="Unassembled WGS sequence"/>
</dbReference>
<reference evidence="1" key="1">
    <citation type="submission" date="2021-02" db="EMBL/GenBank/DDBJ databases">
        <authorList>
            <person name="Nowell W R."/>
        </authorList>
    </citation>
    <scope>NUCLEOTIDE SEQUENCE</scope>
</reference>
<accession>A0A8S2SWP9</accession>
<gene>
    <name evidence="1" type="ORF">BYL167_LOCUS25416</name>
    <name evidence="2" type="ORF">GIL414_LOCUS28878</name>
</gene>
<feature type="non-terminal residue" evidence="1">
    <location>
        <position position="1"/>
    </location>
</feature>
<dbReference type="EMBL" id="CAJOBH010025547">
    <property type="protein sequence ID" value="CAF4247541.1"/>
    <property type="molecule type" value="Genomic_DNA"/>
</dbReference>
<organism evidence="1 3">
    <name type="scientific">Rotaria magnacalcarata</name>
    <dbReference type="NCBI Taxonomy" id="392030"/>
    <lineage>
        <taxon>Eukaryota</taxon>
        <taxon>Metazoa</taxon>
        <taxon>Spiralia</taxon>
        <taxon>Gnathifera</taxon>
        <taxon>Rotifera</taxon>
        <taxon>Eurotatoria</taxon>
        <taxon>Bdelloidea</taxon>
        <taxon>Philodinida</taxon>
        <taxon>Philodinidae</taxon>
        <taxon>Rotaria</taxon>
    </lineage>
</organism>
<evidence type="ECO:0000313" key="1">
    <source>
        <dbReference type="EMBL" id="CAF4247541.1"/>
    </source>
</evidence>
<evidence type="ECO:0000313" key="2">
    <source>
        <dbReference type="EMBL" id="CAF4371741.1"/>
    </source>
</evidence>
<sequence length="53" mass="6335">MIELHLDLTTEAKINFSNRLETIEKTWDTDKRRFGEHVEIENPTTYIENELSL</sequence>
<dbReference type="Proteomes" id="UP000681720">
    <property type="component" value="Unassembled WGS sequence"/>
</dbReference>
<name>A0A8S2SWP9_9BILA</name>